<dbReference type="InterPro" id="IPR027304">
    <property type="entry name" value="Trigger_fact/SurA_dom_sf"/>
</dbReference>
<dbReference type="InterPro" id="IPR050245">
    <property type="entry name" value="PrsA_foldase"/>
</dbReference>
<protein>
    <recommendedName>
        <fullName evidence="4">Parvulin-like PPIase</fullName>
        <ecNumber evidence="3">5.2.1.8</ecNumber>
    </recommendedName>
    <alternativeName>
        <fullName evidence="6">Peptidyl-prolyl cis-trans isomerase plp</fullName>
    </alternativeName>
    <alternativeName>
        <fullName evidence="7">Rotamase plp</fullName>
    </alternativeName>
</protein>
<evidence type="ECO:0000313" key="11">
    <source>
        <dbReference type="Proteomes" id="UP000199759"/>
    </source>
</evidence>
<reference evidence="10 11" key="1">
    <citation type="submission" date="2016-10" db="EMBL/GenBank/DDBJ databases">
        <authorList>
            <person name="de Groot N.N."/>
        </authorList>
    </citation>
    <scope>NUCLEOTIDE SEQUENCE [LARGE SCALE GENOMIC DNA]</scope>
    <source>
        <strain evidence="10 11">DSM 16077</strain>
    </source>
</reference>
<keyword evidence="8 10" id="KW-0413">Isomerase</keyword>
<proteinExistence type="inferred from homology"/>
<keyword evidence="5 8" id="KW-0697">Rotamase</keyword>
<dbReference type="EC" id="5.2.1.8" evidence="3"/>
<organism evidence="10 11">
    <name type="scientific">Maricaulis salignorans</name>
    <dbReference type="NCBI Taxonomy" id="144026"/>
    <lineage>
        <taxon>Bacteria</taxon>
        <taxon>Pseudomonadati</taxon>
        <taxon>Pseudomonadota</taxon>
        <taxon>Alphaproteobacteria</taxon>
        <taxon>Maricaulales</taxon>
        <taxon>Maricaulaceae</taxon>
        <taxon>Maricaulis</taxon>
    </lineage>
</organism>
<dbReference type="STRING" id="144026.SAMN04488568_101238"/>
<dbReference type="Pfam" id="PF00639">
    <property type="entry name" value="Rotamase"/>
    <property type="match status" value="1"/>
</dbReference>
<dbReference type="SUPFAM" id="SSF109998">
    <property type="entry name" value="Triger factor/SurA peptide-binding domain-like"/>
    <property type="match status" value="1"/>
</dbReference>
<evidence type="ECO:0000256" key="3">
    <source>
        <dbReference type="ARBA" id="ARBA00013194"/>
    </source>
</evidence>
<evidence type="ECO:0000313" key="10">
    <source>
        <dbReference type="EMBL" id="SDL66395.1"/>
    </source>
</evidence>
<gene>
    <name evidence="10" type="ORF">SAMN04488568_101238</name>
</gene>
<dbReference type="InterPro" id="IPR046357">
    <property type="entry name" value="PPIase_dom_sf"/>
</dbReference>
<sequence>MTGHSIITPKPPTPEVSVNGVVIPAKAIAAETQHHPARRPEAAWQAAAEALVIREALLQAARARGIEAPVASDADAVKEVEEDALIQAFVDREVTTPDPDEESCRRYFTNNADKLRAPDLYEPVHILLQASKDDPDSYERARQEAQTLVEHLQNRPDDFERIARDRSDCSSSTDGGRLGQVTRGQTTPAFETAMMKLRQGEMTREAIETPYGFHIIRLDQLVRGQVPEFELARPLVEEFLRDASWRRAVAQFVSLVVGEAKISGVELHGATSPLVQ</sequence>
<dbReference type="PROSITE" id="PS50198">
    <property type="entry name" value="PPIC_PPIASE_2"/>
    <property type="match status" value="1"/>
</dbReference>
<dbReference type="EMBL" id="FNHG01000001">
    <property type="protein sequence ID" value="SDL66395.1"/>
    <property type="molecule type" value="Genomic_DNA"/>
</dbReference>
<dbReference type="GO" id="GO:0003755">
    <property type="term" value="F:peptidyl-prolyl cis-trans isomerase activity"/>
    <property type="evidence" value="ECO:0007669"/>
    <property type="project" value="UniProtKB-KW"/>
</dbReference>
<dbReference type="PANTHER" id="PTHR47245">
    <property type="entry name" value="PEPTIDYLPROLYL ISOMERASE"/>
    <property type="match status" value="1"/>
</dbReference>
<evidence type="ECO:0000256" key="4">
    <source>
        <dbReference type="ARBA" id="ARBA00018370"/>
    </source>
</evidence>
<evidence type="ECO:0000256" key="2">
    <source>
        <dbReference type="ARBA" id="ARBA00007656"/>
    </source>
</evidence>
<comment type="catalytic activity">
    <reaction evidence="1">
        <text>[protein]-peptidylproline (omega=180) = [protein]-peptidylproline (omega=0)</text>
        <dbReference type="Rhea" id="RHEA:16237"/>
        <dbReference type="Rhea" id="RHEA-COMP:10747"/>
        <dbReference type="Rhea" id="RHEA-COMP:10748"/>
        <dbReference type="ChEBI" id="CHEBI:83833"/>
        <dbReference type="ChEBI" id="CHEBI:83834"/>
        <dbReference type="EC" id="5.2.1.8"/>
    </reaction>
</comment>
<dbReference type="AlphaFoldDB" id="A0A1G9LY95"/>
<dbReference type="PANTHER" id="PTHR47245:SF2">
    <property type="entry name" value="PEPTIDYL-PROLYL CIS-TRANS ISOMERASE HP_0175-RELATED"/>
    <property type="match status" value="1"/>
</dbReference>
<dbReference type="Proteomes" id="UP000199759">
    <property type="component" value="Unassembled WGS sequence"/>
</dbReference>
<evidence type="ECO:0000256" key="8">
    <source>
        <dbReference type="PROSITE-ProRule" id="PRU00278"/>
    </source>
</evidence>
<evidence type="ECO:0000256" key="5">
    <source>
        <dbReference type="ARBA" id="ARBA00023110"/>
    </source>
</evidence>
<dbReference type="InterPro" id="IPR000297">
    <property type="entry name" value="PPIase_PpiC"/>
</dbReference>
<name>A0A1G9LY95_9PROT</name>
<evidence type="ECO:0000256" key="7">
    <source>
        <dbReference type="ARBA" id="ARBA00031484"/>
    </source>
</evidence>
<evidence type="ECO:0000256" key="1">
    <source>
        <dbReference type="ARBA" id="ARBA00000971"/>
    </source>
</evidence>
<accession>A0A1G9LY95</accession>
<dbReference type="RefSeq" id="WP_091765498.1">
    <property type="nucleotide sequence ID" value="NZ_FNHG01000001.1"/>
</dbReference>
<dbReference type="Gene3D" id="3.10.50.40">
    <property type="match status" value="1"/>
</dbReference>
<evidence type="ECO:0000259" key="9">
    <source>
        <dbReference type="PROSITE" id="PS50198"/>
    </source>
</evidence>
<dbReference type="SUPFAM" id="SSF54534">
    <property type="entry name" value="FKBP-like"/>
    <property type="match status" value="1"/>
</dbReference>
<dbReference type="OrthoDB" id="196786at2"/>
<feature type="domain" description="PpiC" evidence="9">
    <location>
        <begin position="118"/>
        <end position="220"/>
    </location>
</feature>
<evidence type="ECO:0000256" key="6">
    <source>
        <dbReference type="ARBA" id="ARBA00030642"/>
    </source>
</evidence>
<comment type="similarity">
    <text evidence="2">Belongs to the PpiC/parvulin rotamase family.</text>
</comment>
<keyword evidence="11" id="KW-1185">Reference proteome</keyword>